<dbReference type="HOGENOM" id="CLU_149759_0_0_2"/>
<dbReference type="EMBL" id="KE356561">
    <property type="protein sequence ID" value="ERG96523.1"/>
    <property type="molecule type" value="Genomic_DNA"/>
</dbReference>
<dbReference type="Proteomes" id="UP000030710">
    <property type="component" value="Unassembled WGS sequence"/>
</dbReference>
<dbReference type="AlphaFoldDB" id="U1NI10"/>
<dbReference type="eggNOG" id="arCOG04571">
    <property type="taxonomic scope" value="Archaea"/>
</dbReference>
<evidence type="ECO:0000259" key="1">
    <source>
        <dbReference type="Pfam" id="PF25901"/>
    </source>
</evidence>
<reference evidence="2 3" key="1">
    <citation type="journal article" date="2013" name="PLoS ONE">
        <title>Assembly-driven community genomics of a hypersaline microbial ecosystem.</title>
        <authorList>
            <person name="Podell S."/>
            <person name="Ugalde J.A."/>
            <person name="Narasingarao P."/>
            <person name="Banfield J.F."/>
            <person name="Heidelberg K.B."/>
            <person name="Allen E.E."/>
        </authorList>
    </citation>
    <scope>NUCLEOTIDE SEQUENCE [LARGE SCALE GENOMIC DNA]</scope>
    <source>
        <strain evidence="3">J07HQW2</strain>
    </source>
</reference>
<sequence length="127" mass="14056">MYIGQTAQACCLCDDPDTTARIDIPLRSILLIKDSGSVAWRDIVGAVSVHFCAGDWKLVGELVTEINTNPIGQYNVARASFSIREYFEALLAETRDEPNQTVVESRLITYAILLADSEVINSFRVCI</sequence>
<evidence type="ECO:0000313" key="3">
    <source>
        <dbReference type="Proteomes" id="UP000030710"/>
    </source>
</evidence>
<feature type="domain" description="DUF7960" evidence="1">
    <location>
        <begin position="1"/>
        <end position="111"/>
    </location>
</feature>
<protein>
    <recommendedName>
        <fullName evidence="1">DUF7960 domain-containing protein</fullName>
    </recommendedName>
</protein>
<dbReference type="Pfam" id="PF25901">
    <property type="entry name" value="DUF7960"/>
    <property type="match status" value="1"/>
</dbReference>
<evidence type="ECO:0000313" key="2">
    <source>
        <dbReference type="EMBL" id="ERG96523.1"/>
    </source>
</evidence>
<accession>U1NI10</accession>
<organism evidence="2 3">
    <name type="scientific">Haloquadratum walsbyi J07HQW2</name>
    <dbReference type="NCBI Taxonomy" id="1238425"/>
    <lineage>
        <taxon>Archaea</taxon>
        <taxon>Methanobacteriati</taxon>
        <taxon>Methanobacteriota</taxon>
        <taxon>Stenosarchaea group</taxon>
        <taxon>Halobacteria</taxon>
        <taxon>Halobacteriales</taxon>
        <taxon>Haloferacaceae</taxon>
        <taxon>Haloquadratum</taxon>
    </lineage>
</organism>
<proteinExistence type="predicted"/>
<name>U1NI10_9EURY</name>
<gene>
    <name evidence="2" type="ORF">J07HQW2_03003</name>
</gene>
<dbReference type="RefSeq" id="WP_021055987.1">
    <property type="nucleotide sequence ID" value="NZ_KE356561.1"/>
</dbReference>
<dbReference type="InterPro" id="IPR058266">
    <property type="entry name" value="DUF7960"/>
</dbReference>